<dbReference type="PANTHER" id="PTHR47027">
    <property type="entry name" value="REVERSE TRANSCRIPTASE DOMAIN-CONTAINING PROTEIN"/>
    <property type="match status" value="1"/>
</dbReference>
<dbReference type="Proteomes" id="UP000269396">
    <property type="component" value="Unassembled WGS sequence"/>
</dbReference>
<proteinExistence type="predicted"/>
<evidence type="ECO:0000313" key="1">
    <source>
        <dbReference type="EMBL" id="VDO93936.1"/>
    </source>
</evidence>
<sequence length="72" mass="8356">MKDSVDAKLRDHQAGFGKDRSCTDQIATLWIIVEKPIKWNSPLQINFIDYKKAFDRVDKTTLSRLLRYCGVP</sequence>
<evidence type="ECO:0000313" key="2">
    <source>
        <dbReference type="Proteomes" id="UP000269396"/>
    </source>
</evidence>
<dbReference type="PANTHER" id="PTHR47027:SF25">
    <property type="entry name" value="REVERSE TRANSCRIPTASE DOMAIN-CONTAINING PROTEIN"/>
    <property type="match status" value="1"/>
</dbReference>
<dbReference type="AlphaFoldDB" id="A0A183NMF2"/>
<reference evidence="1 2" key="1">
    <citation type="submission" date="2018-11" db="EMBL/GenBank/DDBJ databases">
        <authorList>
            <consortium name="Pathogen Informatics"/>
        </authorList>
    </citation>
    <scope>NUCLEOTIDE SEQUENCE [LARGE SCALE GENOMIC DNA]</scope>
    <source>
        <strain>Denwood</strain>
        <strain evidence="2">Zambia</strain>
    </source>
</reference>
<dbReference type="EMBL" id="UZAL01005671">
    <property type="protein sequence ID" value="VDO93936.1"/>
    <property type="molecule type" value="Genomic_DNA"/>
</dbReference>
<organism evidence="1 2">
    <name type="scientific">Schistosoma mattheei</name>
    <dbReference type="NCBI Taxonomy" id="31246"/>
    <lineage>
        <taxon>Eukaryota</taxon>
        <taxon>Metazoa</taxon>
        <taxon>Spiralia</taxon>
        <taxon>Lophotrochozoa</taxon>
        <taxon>Platyhelminthes</taxon>
        <taxon>Trematoda</taxon>
        <taxon>Digenea</taxon>
        <taxon>Strigeidida</taxon>
        <taxon>Schistosomatoidea</taxon>
        <taxon>Schistosomatidae</taxon>
        <taxon>Schistosoma</taxon>
    </lineage>
</organism>
<keyword evidence="2" id="KW-1185">Reference proteome</keyword>
<protein>
    <submittedName>
        <fullName evidence="1">Uncharacterized protein</fullName>
    </submittedName>
</protein>
<name>A0A183NMF2_9TREM</name>
<gene>
    <name evidence="1" type="ORF">SMTD_LOCUS3288</name>
</gene>
<accession>A0A183NMF2</accession>